<organism evidence="1 2">
    <name type="scientific">Dallia pectoralis</name>
    <name type="common">Alaska blackfish</name>
    <dbReference type="NCBI Taxonomy" id="75939"/>
    <lineage>
        <taxon>Eukaryota</taxon>
        <taxon>Metazoa</taxon>
        <taxon>Chordata</taxon>
        <taxon>Craniata</taxon>
        <taxon>Vertebrata</taxon>
        <taxon>Euteleostomi</taxon>
        <taxon>Actinopterygii</taxon>
        <taxon>Neopterygii</taxon>
        <taxon>Teleostei</taxon>
        <taxon>Protacanthopterygii</taxon>
        <taxon>Esociformes</taxon>
        <taxon>Umbridae</taxon>
        <taxon>Dallia</taxon>
    </lineage>
</organism>
<reference evidence="1" key="1">
    <citation type="submission" date="2021-05" db="EMBL/GenBank/DDBJ databases">
        <authorList>
            <person name="Pan Q."/>
            <person name="Jouanno E."/>
            <person name="Zahm M."/>
            <person name="Klopp C."/>
            <person name="Cabau C."/>
            <person name="Louis A."/>
            <person name="Berthelot C."/>
            <person name="Parey E."/>
            <person name="Roest Crollius H."/>
            <person name="Montfort J."/>
            <person name="Robinson-Rechavi M."/>
            <person name="Bouchez O."/>
            <person name="Lampietro C."/>
            <person name="Lopez Roques C."/>
            <person name="Donnadieu C."/>
            <person name="Postlethwait J."/>
            <person name="Bobe J."/>
            <person name="Dillon D."/>
            <person name="Chandos A."/>
            <person name="von Hippel F."/>
            <person name="Guiguen Y."/>
        </authorList>
    </citation>
    <scope>NUCLEOTIDE SEQUENCE</scope>
    <source>
        <strain evidence="1">YG-Jan2019</strain>
    </source>
</reference>
<comment type="caution">
    <text evidence="1">The sequence shown here is derived from an EMBL/GenBank/DDBJ whole genome shotgun (WGS) entry which is preliminary data.</text>
</comment>
<protein>
    <submittedName>
        <fullName evidence="1">Uncharacterized protein</fullName>
    </submittedName>
</protein>
<proteinExistence type="predicted"/>
<dbReference type="EMBL" id="CM055748">
    <property type="protein sequence ID" value="KAJ7995251.1"/>
    <property type="molecule type" value="Genomic_DNA"/>
</dbReference>
<sequence>MASPQDAEKQCHCVKVILRVTLFCRVLCSLDFRYLSPMVAEQSHVLALSTQHPPVGYRSDPRQDTNQTDAEGSPPLFRATGRGQKSHG</sequence>
<name>A0ACC2FVC6_DALPE</name>
<evidence type="ECO:0000313" key="2">
    <source>
        <dbReference type="Proteomes" id="UP001157502"/>
    </source>
</evidence>
<evidence type="ECO:0000313" key="1">
    <source>
        <dbReference type="EMBL" id="KAJ7995251.1"/>
    </source>
</evidence>
<dbReference type="Proteomes" id="UP001157502">
    <property type="component" value="Chromosome 21"/>
</dbReference>
<accession>A0ACC2FVC6</accession>
<gene>
    <name evidence="1" type="ORF">DPEC_G00242610</name>
</gene>
<keyword evidence="2" id="KW-1185">Reference proteome</keyword>